<accession>R7VK25</accession>
<evidence type="ECO:0008006" key="5">
    <source>
        <dbReference type="Google" id="ProtNLM"/>
    </source>
</evidence>
<dbReference type="GO" id="GO:0005759">
    <property type="term" value="C:mitochondrial matrix"/>
    <property type="evidence" value="ECO:0007669"/>
    <property type="project" value="TreeGrafter"/>
</dbReference>
<dbReference type="EnsemblMetazoa" id="CapteT163497">
    <property type="protein sequence ID" value="CapteP163497"/>
    <property type="gene ID" value="CapteG163497"/>
</dbReference>
<evidence type="ECO:0000313" key="3">
    <source>
        <dbReference type="EnsemblMetazoa" id="CapteP163497"/>
    </source>
</evidence>
<dbReference type="Gene3D" id="2.60.120.590">
    <property type="entry name" value="Alpha-ketoglutarate-dependent dioxygenase AlkB-like"/>
    <property type="match status" value="1"/>
</dbReference>
<evidence type="ECO:0000256" key="1">
    <source>
        <dbReference type="ARBA" id="ARBA00001954"/>
    </source>
</evidence>
<comment type="cofactor">
    <cofactor evidence="1">
        <name>Fe(2+)</name>
        <dbReference type="ChEBI" id="CHEBI:29033"/>
    </cofactor>
</comment>
<dbReference type="Proteomes" id="UP000014760">
    <property type="component" value="Unassembled WGS sequence"/>
</dbReference>
<dbReference type="InterPro" id="IPR037151">
    <property type="entry name" value="AlkB-like_sf"/>
</dbReference>
<reference evidence="4" key="1">
    <citation type="submission" date="2012-12" db="EMBL/GenBank/DDBJ databases">
        <authorList>
            <person name="Hellsten U."/>
            <person name="Grimwood J."/>
            <person name="Chapman J.A."/>
            <person name="Shapiro H."/>
            <person name="Aerts A."/>
            <person name="Otillar R.P."/>
            <person name="Terry A.Y."/>
            <person name="Boore J.L."/>
            <person name="Simakov O."/>
            <person name="Marletaz F."/>
            <person name="Cho S.-J."/>
            <person name="Edsinger-Gonzales E."/>
            <person name="Havlak P."/>
            <person name="Kuo D.-H."/>
            <person name="Larsson T."/>
            <person name="Lv J."/>
            <person name="Arendt D."/>
            <person name="Savage R."/>
            <person name="Osoegawa K."/>
            <person name="de Jong P."/>
            <person name="Lindberg D.R."/>
            <person name="Seaver E.C."/>
            <person name="Weisblat D.A."/>
            <person name="Putnam N.H."/>
            <person name="Grigoriev I.V."/>
            <person name="Rokhsar D.S."/>
        </authorList>
    </citation>
    <scope>NUCLEOTIDE SEQUENCE</scope>
    <source>
        <strain evidence="4">I ESC-2004</strain>
    </source>
</reference>
<dbReference type="GO" id="GO:0006974">
    <property type="term" value="P:DNA damage response"/>
    <property type="evidence" value="ECO:0007669"/>
    <property type="project" value="InterPro"/>
</dbReference>
<dbReference type="GO" id="GO:0006631">
    <property type="term" value="P:fatty acid metabolic process"/>
    <property type="evidence" value="ECO:0007669"/>
    <property type="project" value="TreeGrafter"/>
</dbReference>
<name>R7VK25_CAPTE</name>
<organism evidence="2">
    <name type="scientific">Capitella teleta</name>
    <name type="common">Polychaete worm</name>
    <dbReference type="NCBI Taxonomy" id="283909"/>
    <lineage>
        <taxon>Eukaryota</taxon>
        <taxon>Metazoa</taxon>
        <taxon>Spiralia</taxon>
        <taxon>Lophotrochozoa</taxon>
        <taxon>Annelida</taxon>
        <taxon>Polychaeta</taxon>
        <taxon>Sedentaria</taxon>
        <taxon>Scolecida</taxon>
        <taxon>Capitellidae</taxon>
        <taxon>Capitella</taxon>
    </lineage>
</organism>
<dbReference type="InterPro" id="IPR032870">
    <property type="entry name" value="ALKBH7-like"/>
</dbReference>
<dbReference type="EMBL" id="AMQN01000619">
    <property type="status" value="NOT_ANNOTATED_CDS"/>
    <property type="molecule type" value="Genomic_DNA"/>
</dbReference>
<proteinExistence type="predicted"/>
<dbReference type="STRING" id="283909.R7VK25"/>
<evidence type="ECO:0000313" key="2">
    <source>
        <dbReference type="EMBL" id="ELU16415.1"/>
    </source>
</evidence>
<dbReference type="FunCoup" id="R7VK25">
    <property type="interactions" value="604"/>
</dbReference>
<dbReference type="OrthoDB" id="28127at2759"/>
<protein>
    <recommendedName>
        <fullName evidence="5">Alpha-ketoglutarate-dependent dioxygenase AlkB-like domain-containing protein</fullName>
    </recommendedName>
</protein>
<dbReference type="PANTHER" id="PTHR21052:SF0">
    <property type="entry name" value="ALPHA-KETOGLUTARATE-DEPENDENT DIOXYGENASE ALKB HOMOLOG 7, MITOCHONDRIAL"/>
    <property type="match status" value="1"/>
</dbReference>
<evidence type="ECO:0000313" key="4">
    <source>
        <dbReference type="Proteomes" id="UP000014760"/>
    </source>
</evidence>
<dbReference type="OMA" id="VEPHMKR"/>
<dbReference type="AlphaFoldDB" id="R7VK25"/>
<sequence length="233" mass="26850">MGLLRFLSIPRHLGSLPIRLFTQSSLRSCPTLQTSNGLKPCETCITASDRATEEDIRGSFFVYKDFISEEEEQSLFDEVEPYLKRLHYEQDHWDDAIHGYRETERQQWTKKNRGIIQRVRDLAFPPGVPQLSYVHVLDLQKTGCVKAHIDSIKFCGSTIAGLSLLSNSVMRLVHDKTKSRVADIYAERRALYIMTGSSRYDYTHEILGESESFFEGKAVERDRRISIVCRNKP</sequence>
<gene>
    <name evidence="2" type="ORF">CAPTEDRAFT_163497</name>
</gene>
<dbReference type="PANTHER" id="PTHR21052">
    <property type="entry name" value="SPERMATOGENESIS ASSOCIATED 11-RELATED"/>
    <property type="match status" value="1"/>
</dbReference>
<dbReference type="SUPFAM" id="SSF51197">
    <property type="entry name" value="Clavaminate synthase-like"/>
    <property type="match status" value="1"/>
</dbReference>
<dbReference type="HOGENOM" id="CLU_092162_1_0_1"/>
<keyword evidence="4" id="KW-1185">Reference proteome</keyword>
<dbReference type="EMBL" id="KB293180">
    <property type="protein sequence ID" value="ELU16415.1"/>
    <property type="molecule type" value="Genomic_DNA"/>
</dbReference>
<reference evidence="3" key="3">
    <citation type="submission" date="2015-06" db="UniProtKB">
        <authorList>
            <consortium name="EnsemblMetazoa"/>
        </authorList>
    </citation>
    <scope>IDENTIFICATION</scope>
</reference>
<reference evidence="2 4" key="2">
    <citation type="journal article" date="2013" name="Nature">
        <title>Insights into bilaterian evolution from three spiralian genomes.</title>
        <authorList>
            <person name="Simakov O."/>
            <person name="Marletaz F."/>
            <person name="Cho S.J."/>
            <person name="Edsinger-Gonzales E."/>
            <person name="Havlak P."/>
            <person name="Hellsten U."/>
            <person name="Kuo D.H."/>
            <person name="Larsson T."/>
            <person name="Lv J."/>
            <person name="Arendt D."/>
            <person name="Savage R."/>
            <person name="Osoegawa K."/>
            <person name="de Jong P."/>
            <person name="Grimwood J."/>
            <person name="Chapman J.A."/>
            <person name="Shapiro H."/>
            <person name="Aerts A."/>
            <person name="Otillar R.P."/>
            <person name="Terry A.Y."/>
            <person name="Boore J.L."/>
            <person name="Grigoriev I.V."/>
            <person name="Lindberg D.R."/>
            <person name="Seaver E.C."/>
            <person name="Weisblat D.A."/>
            <person name="Putnam N.H."/>
            <person name="Rokhsar D.S."/>
        </authorList>
    </citation>
    <scope>NUCLEOTIDE SEQUENCE</scope>
    <source>
        <strain evidence="2 4">I ESC-2004</strain>
    </source>
</reference>